<organism evidence="2 3">
    <name type="scientific">Archangium lansingense</name>
    <dbReference type="NCBI Taxonomy" id="2995310"/>
    <lineage>
        <taxon>Bacteria</taxon>
        <taxon>Pseudomonadati</taxon>
        <taxon>Myxococcota</taxon>
        <taxon>Myxococcia</taxon>
        <taxon>Myxococcales</taxon>
        <taxon>Cystobacterineae</taxon>
        <taxon>Archangiaceae</taxon>
        <taxon>Archangium</taxon>
    </lineage>
</organism>
<sequence>MLLKFIHDLKNDEKVQRAFSENPKKAMKQAGLSARQQSVFNSRNRQRILNAMLDELSQSPIIGTWVYPDINLLSIKPSSGSQGQTLQVTLTGQWFTVPMTANIENNTQKVPITIQSVTGAGEEKSQAAGSLVLPASLPTGPYTVRVTSDTKTSSTLSMGFTVKASSESKTPAGTKKAPASKTSGAKKTPTRGARGKTPKK</sequence>
<dbReference type="Gene3D" id="2.60.40.10">
    <property type="entry name" value="Immunoglobulins"/>
    <property type="match status" value="1"/>
</dbReference>
<accession>A0ABT4AJ96</accession>
<comment type="caution">
    <text evidence="2">The sequence shown here is derived from an EMBL/GenBank/DDBJ whole genome shotgun (WGS) entry which is preliminary data.</text>
</comment>
<dbReference type="InterPro" id="IPR013783">
    <property type="entry name" value="Ig-like_fold"/>
</dbReference>
<evidence type="ECO:0000256" key="1">
    <source>
        <dbReference type="SAM" id="MobiDB-lite"/>
    </source>
</evidence>
<dbReference type="Proteomes" id="UP001207654">
    <property type="component" value="Unassembled WGS sequence"/>
</dbReference>
<name>A0ABT4AJ96_9BACT</name>
<gene>
    <name evidence="2" type="ORF">OV287_41530</name>
</gene>
<evidence type="ECO:0000313" key="3">
    <source>
        <dbReference type="Proteomes" id="UP001207654"/>
    </source>
</evidence>
<keyword evidence="3" id="KW-1185">Reference proteome</keyword>
<feature type="compositionally biased region" description="Polar residues" evidence="1">
    <location>
        <begin position="155"/>
        <end position="171"/>
    </location>
</feature>
<feature type="region of interest" description="Disordered" evidence="1">
    <location>
        <begin position="155"/>
        <end position="200"/>
    </location>
</feature>
<protein>
    <submittedName>
        <fullName evidence="2">Uncharacterized protein</fullName>
    </submittedName>
</protein>
<dbReference type="EMBL" id="JAPNKA010000001">
    <property type="protein sequence ID" value="MCY1080949.1"/>
    <property type="molecule type" value="Genomic_DNA"/>
</dbReference>
<evidence type="ECO:0000313" key="2">
    <source>
        <dbReference type="EMBL" id="MCY1080949.1"/>
    </source>
</evidence>
<proteinExistence type="predicted"/>
<reference evidence="2 3" key="1">
    <citation type="submission" date="2022-11" db="EMBL/GenBank/DDBJ databases">
        <title>Minimal conservation of predation-associated metabolite biosynthetic gene clusters underscores biosynthetic potential of Myxococcota including descriptions for ten novel species: Archangium lansinium sp. nov., Myxococcus landrumus sp. nov., Nannocystis bai.</title>
        <authorList>
            <person name="Ahearne A."/>
            <person name="Stevens C."/>
            <person name="Phillips K."/>
        </authorList>
    </citation>
    <scope>NUCLEOTIDE SEQUENCE [LARGE SCALE GENOMIC DNA]</scope>
    <source>
        <strain evidence="2 3">MIWBW</strain>
    </source>
</reference>
<dbReference type="RefSeq" id="WP_267539575.1">
    <property type="nucleotide sequence ID" value="NZ_JAPNKA010000001.1"/>
</dbReference>